<dbReference type="EMBL" id="FP929056">
    <property type="protein sequence ID" value="CBL28888.1"/>
    <property type="molecule type" value="Genomic_DNA"/>
</dbReference>
<proteinExistence type="inferred from homology"/>
<keyword evidence="4" id="KW-1185">Reference proteome</keyword>
<dbReference type="NCBIfam" id="TIGR01826">
    <property type="entry name" value="CofD_related"/>
    <property type="match status" value="1"/>
</dbReference>
<dbReference type="InterPro" id="IPR038136">
    <property type="entry name" value="CofD-like_dom_sf"/>
</dbReference>
<evidence type="ECO:0000313" key="3">
    <source>
        <dbReference type="EMBL" id="CBL28888.1"/>
    </source>
</evidence>
<dbReference type="KEGG" id="sbr:SY1_21650"/>
<evidence type="ECO:0000256" key="2">
    <source>
        <dbReference type="HAMAP-Rule" id="MF_00973"/>
    </source>
</evidence>
<dbReference type="GO" id="GO:0005737">
    <property type="term" value="C:cytoplasm"/>
    <property type="evidence" value="ECO:0007669"/>
    <property type="project" value="UniProtKB-SubCell"/>
</dbReference>
<dbReference type="GO" id="GO:0008360">
    <property type="term" value="P:regulation of cell shape"/>
    <property type="evidence" value="ECO:0007669"/>
    <property type="project" value="UniProtKB-UniRule"/>
</dbReference>
<dbReference type="HAMAP" id="MF_00973">
    <property type="entry name" value="Gluconeogen_factor"/>
    <property type="match status" value="1"/>
</dbReference>
<evidence type="ECO:0000256" key="1">
    <source>
        <dbReference type="ARBA" id="ARBA00022490"/>
    </source>
</evidence>
<dbReference type="PANTHER" id="PTHR30135">
    <property type="entry name" value="UNCHARACTERIZED PROTEIN YVCK-RELATED"/>
    <property type="match status" value="1"/>
</dbReference>
<comment type="similarity">
    <text evidence="2">Belongs to the gluconeogenesis factor family.</text>
</comment>
<dbReference type="SUPFAM" id="SSF142338">
    <property type="entry name" value="CofD-like"/>
    <property type="match status" value="1"/>
</dbReference>
<dbReference type="InterPro" id="IPR010119">
    <property type="entry name" value="Gluconeogen_factor"/>
</dbReference>
<reference evidence="3 4" key="2">
    <citation type="submission" date="2010-03" db="EMBL/GenBank/DDBJ databases">
        <authorList>
            <person name="Pajon A."/>
        </authorList>
    </citation>
    <scope>NUCLEOTIDE SEQUENCE [LARGE SCALE GENOMIC DNA]</scope>
    <source>
        <strain evidence="3 4">SGP1</strain>
    </source>
</reference>
<dbReference type="AlphaFoldDB" id="A0AB94IYT9"/>
<dbReference type="Pfam" id="PF01933">
    <property type="entry name" value="CofD"/>
    <property type="match status" value="1"/>
</dbReference>
<comment type="subcellular location">
    <subcellularLocation>
        <location evidence="2">Cytoplasm</location>
    </subcellularLocation>
</comment>
<reference evidence="4" key="1">
    <citation type="submission" date="2010-03" db="EMBL/GenBank/DDBJ databases">
        <title>The genome sequence of Synergistetes sp. SGP1.</title>
        <authorList>
            <consortium name="metaHIT consortium -- http://www.metahit.eu/"/>
            <person name="Pajon A."/>
            <person name="Turner K."/>
            <person name="Parkhill J."/>
            <person name="Wade W."/>
            <person name="Vartoukian S."/>
        </authorList>
    </citation>
    <scope>NUCLEOTIDE SEQUENCE [LARGE SCALE GENOMIC DNA]</scope>
    <source>
        <strain evidence="4">SGP1</strain>
    </source>
</reference>
<keyword evidence="1 2" id="KW-0963">Cytoplasm</keyword>
<comment type="function">
    <text evidence="2">Required for morphogenesis under gluconeogenic growth conditions.</text>
</comment>
<protein>
    <recommendedName>
        <fullName evidence="2">Putative gluconeogenesis factor</fullName>
    </recommendedName>
</protein>
<dbReference type="RefSeq" id="WP_015557035.1">
    <property type="nucleotide sequence ID" value="NC_021038.1"/>
</dbReference>
<dbReference type="PANTHER" id="PTHR30135:SF3">
    <property type="entry name" value="GLUCONEOGENESIS FACTOR-RELATED"/>
    <property type="match status" value="1"/>
</dbReference>
<accession>A0AB94IYT9</accession>
<gene>
    <name evidence="3" type="ORF">SY1_21650</name>
</gene>
<organism evidence="3 4">
    <name type="scientific">Fretibacterium fastidiosum</name>
    <dbReference type="NCBI Taxonomy" id="651822"/>
    <lineage>
        <taxon>Bacteria</taxon>
        <taxon>Thermotogati</taxon>
        <taxon>Synergistota</taxon>
        <taxon>Synergistia</taxon>
        <taxon>Synergistales</taxon>
        <taxon>Aminobacteriaceae</taxon>
        <taxon>Fretibacterium</taxon>
    </lineage>
</organism>
<dbReference type="InterPro" id="IPR002882">
    <property type="entry name" value="CofD"/>
</dbReference>
<dbReference type="Gene3D" id="3.40.50.10680">
    <property type="entry name" value="CofD-like domains"/>
    <property type="match status" value="1"/>
</dbReference>
<evidence type="ECO:0000313" key="4">
    <source>
        <dbReference type="Proteomes" id="UP000008957"/>
    </source>
</evidence>
<sequence length="367" mass="40367">MMLDWALGFALGIFTTLFLIVAFDVRLFSWRARDEDPFRGAIARRLATGPSVVAVGGGTGLSTLLKGLKAFTRNITAVVAVTDEGGSSGRLRTEWGVLPPGDVRNCMVALAENDNALKRILDFRFDRGDLAGHSLGNLLLLAVTEMCGDFRVAVEQMNHLLAIRGKVLPVTTEDITLVGRTRDGTRVRGELEVSERGRDLQEIWLEPQNASPLPDVMSAVDGADVILLGPGSLFTSVIPNLLLPEFARKLREAPAPKVYICNLMTQPEETEGMSVLQHLEWVAAALGTVPECVIVNSDPFPDDVLSAYHERGADPLYLDHHQRERIRRMGCICIEAPTALIMDAQLVRHDPQKLAAIVFRICRHMEE</sequence>
<dbReference type="CDD" id="cd07187">
    <property type="entry name" value="YvcK_like"/>
    <property type="match status" value="1"/>
</dbReference>
<name>A0AB94IYT9_9BACT</name>
<dbReference type="Proteomes" id="UP000008957">
    <property type="component" value="Chromosome"/>
</dbReference>
<dbReference type="GO" id="GO:0043743">
    <property type="term" value="F:LPPG:FO 2-phospho-L-lactate transferase activity"/>
    <property type="evidence" value="ECO:0007669"/>
    <property type="project" value="InterPro"/>
</dbReference>